<dbReference type="InterPro" id="IPR007263">
    <property type="entry name" value="DCC1-like"/>
</dbReference>
<dbReference type="Pfam" id="PF04134">
    <property type="entry name" value="DCC1-like"/>
    <property type="match status" value="1"/>
</dbReference>
<protein>
    <submittedName>
        <fullName evidence="1">Thiol-disulfide oxidoreductase DCC family protein</fullName>
    </submittedName>
</protein>
<reference evidence="1 2" key="1">
    <citation type="submission" date="2023-09" db="EMBL/GenBank/DDBJ databases">
        <authorList>
            <person name="Rey-Velasco X."/>
        </authorList>
    </citation>
    <scope>NUCLEOTIDE SEQUENCE [LARGE SCALE GENOMIC DNA]</scope>
    <source>
        <strain evidence="1 2">P385</strain>
    </source>
</reference>
<evidence type="ECO:0000313" key="2">
    <source>
        <dbReference type="Proteomes" id="UP001259982"/>
    </source>
</evidence>
<accession>A0ABU3B4R0</accession>
<dbReference type="PANTHER" id="PTHR33639">
    <property type="entry name" value="THIOL-DISULFIDE OXIDOREDUCTASE DCC"/>
    <property type="match status" value="1"/>
</dbReference>
<organism evidence="1 2">
    <name type="scientific">Spectribacter acetivorans</name>
    <dbReference type="NCBI Taxonomy" id="3075603"/>
    <lineage>
        <taxon>Bacteria</taxon>
        <taxon>Pseudomonadati</taxon>
        <taxon>Pseudomonadota</taxon>
        <taxon>Gammaproteobacteria</taxon>
        <taxon>Salinisphaerales</taxon>
        <taxon>Salinisphaeraceae</taxon>
        <taxon>Spectribacter</taxon>
    </lineage>
</organism>
<keyword evidence="2" id="KW-1185">Reference proteome</keyword>
<dbReference type="PANTHER" id="PTHR33639:SF2">
    <property type="entry name" value="DUF393 DOMAIN-CONTAINING PROTEIN"/>
    <property type="match status" value="1"/>
</dbReference>
<comment type="caution">
    <text evidence="1">The sequence shown here is derived from an EMBL/GenBank/DDBJ whole genome shotgun (WGS) entry which is preliminary data.</text>
</comment>
<proteinExistence type="predicted"/>
<evidence type="ECO:0000313" key="1">
    <source>
        <dbReference type="EMBL" id="MDT0617115.1"/>
    </source>
</evidence>
<dbReference type="InterPro" id="IPR052927">
    <property type="entry name" value="DCC_oxidoreductase"/>
</dbReference>
<dbReference type="RefSeq" id="WP_311656716.1">
    <property type="nucleotide sequence ID" value="NZ_JAVRHY010000001.1"/>
</dbReference>
<dbReference type="Proteomes" id="UP001259982">
    <property type="component" value="Unassembled WGS sequence"/>
</dbReference>
<dbReference type="EMBL" id="JAVRHY010000001">
    <property type="protein sequence ID" value="MDT0617115.1"/>
    <property type="molecule type" value="Genomic_DNA"/>
</dbReference>
<gene>
    <name evidence="1" type="ORF">RM531_01370</name>
</gene>
<name>A0ABU3B4R0_9GAMM</name>
<sequence length="144" mass="16618">MSTSGALPPGLAPGERVVLFDGVCRLCSAWVRWLLKADRHARFRLATMQSPAGQAILAWYDLPTDQYESMLVVDNGRLHQKSTAFLHILRQLPLPWRAGLVLRAVPRPVRDWVYDRVARNRYRWFGRHDQCLVPDPARAERFLD</sequence>